<accession>A0A0F7FIB9</accession>
<evidence type="ECO:0000313" key="2">
    <source>
        <dbReference type="EMBL" id="AKG38942.1"/>
    </source>
</evidence>
<protein>
    <submittedName>
        <fullName evidence="2">Uncharacterized protein</fullName>
    </submittedName>
</protein>
<dbReference type="HOGENOM" id="CLU_2550482_0_0_2"/>
<keyword evidence="1" id="KW-0472">Membrane</keyword>
<evidence type="ECO:0000313" key="3">
    <source>
        <dbReference type="Proteomes" id="UP000067434"/>
    </source>
</evidence>
<dbReference type="PATRIC" id="fig|1550241.5.peg.1316"/>
<keyword evidence="3" id="KW-1185">Reference proteome</keyword>
<dbReference type="Proteomes" id="UP000067434">
    <property type="component" value="Chromosome"/>
</dbReference>
<dbReference type="AlphaFoldDB" id="A0A0F7FIB9"/>
<sequence>MLKSIGDNLLAFFEILLLGSLLSFYIVYSNHSKREVESIASLMPEGSCLTIYASKPIYYNDSIHGYSITLCKNGSRVEVVKP</sequence>
<organism evidence="2 3">
    <name type="scientific">Infirmifilum uzonense</name>
    <dbReference type="NCBI Taxonomy" id="1550241"/>
    <lineage>
        <taxon>Archaea</taxon>
        <taxon>Thermoproteota</taxon>
        <taxon>Thermoprotei</taxon>
        <taxon>Thermofilales</taxon>
        <taxon>Thermofilaceae</taxon>
        <taxon>Infirmifilum</taxon>
    </lineage>
</organism>
<proteinExistence type="predicted"/>
<feature type="transmembrane region" description="Helical" evidence="1">
    <location>
        <begin position="9"/>
        <end position="28"/>
    </location>
</feature>
<evidence type="ECO:0000256" key="1">
    <source>
        <dbReference type="SAM" id="Phobius"/>
    </source>
</evidence>
<keyword evidence="1" id="KW-1133">Transmembrane helix</keyword>
<dbReference type="STRING" id="1550241.MA03_06335"/>
<reference evidence="2 3" key="1">
    <citation type="journal article" date="2015" name="Stand. Genomic Sci.">
        <title>Complete genome sequence of and proposal of Thermofilum uzonense sp. nov. a novel hyperthermophilic crenarchaeon and emended description of the genus Thermofilum.</title>
        <authorList>
            <person name="Toshchakov S.V."/>
            <person name="Korzhenkov A.A."/>
            <person name="Samarov N.I."/>
            <person name="Mazunin I.O."/>
            <person name="Mozhey O.I."/>
            <person name="Shmyr I.S."/>
            <person name="Derbikova K.S."/>
            <person name="Taranov E.A."/>
            <person name="Dominova I.N."/>
            <person name="Bonch-Osmolovskaya E.A."/>
            <person name="Patrushev M.V."/>
            <person name="Podosokorskaya O.A."/>
            <person name="Kublanov I.V."/>
        </authorList>
    </citation>
    <scope>NUCLEOTIDE SEQUENCE [LARGE SCALE GENOMIC DNA]</scope>
    <source>
        <strain evidence="2 3">1807-2</strain>
    </source>
</reference>
<dbReference type="EMBL" id="CP009961">
    <property type="protein sequence ID" value="AKG38942.1"/>
    <property type="molecule type" value="Genomic_DNA"/>
</dbReference>
<gene>
    <name evidence="2" type="ORF">MA03_06335</name>
</gene>
<keyword evidence="1" id="KW-0812">Transmembrane</keyword>
<name>A0A0F7FIB9_9CREN</name>
<dbReference type="KEGG" id="thf:MA03_06335"/>